<dbReference type="Proteomes" id="UP001243330">
    <property type="component" value="Unassembled WGS sequence"/>
</dbReference>
<dbReference type="PANTHER" id="PTHR35394:SF5">
    <property type="entry name" value="DUF3176 DOMAIN-CONTAINING PROTEIN"/>
    <property type="match status" value="1"/>
</dbReference>
<gene>
    <name evidence="3" type="ORF">CCHR01_07000</name>
</gene>
<feature type="transmembrane region" description="Helical" evidence="2">
    <location>
        <begin position="167"/>
        <end position="187"/>
    </location>
</feature>
<dbReference type="AlphaFoldDB" id="A0AAD9API8"/>
<proteinExistence type="predicted"/>
<name>A0AAD9API8_9PEZI</name>
<keyword evidence="2" id="KW-0472">Membrane</keyword>
<dbReference type="InterPro" id="IPR021514">
    <property type="entry name" value="DUF3176"/>
</dbReference>
<evidence type="ECO:0000256" key="2">
    <source>
        <dbReference type="SAM" id="Phobius"/>
    </source>
</evidence>
<reference evidence="3" key="1">
    <citation type="submission" date="2023-01" db="EMBL/GenBank/DDBJ databases">
        <title>Colletotrichum chrysophilum M932 genome sequence.</title>
        <authorList>
            <person name="Baroncelli R."/>
        </authorList>
    </citation>
    <scope>NUCLEOTIDE SEQUENCE</scope>
    <source>
        <strain evidence="3">M932</strain>
    </source>
</reference>
<evidence type="ECO:0000256" key="1">
    <source>
        <dbReference type="SAM" id="MobiDB-lite"/>
    </source>
</evidence>
<feature type="transmembrane region" description="Helical" evidence="2">
    <location>
        <begin position="701"/>
        <end position="723"/>
    </location>
</feature>
<accession>A0AAD9API8</accession>
<dbReference type="PANTHER" id="PTHR35394">
    <property type="entry name" value="DUF3176 DOMAIN-CONTAINING PROTEIN"/>
    <property type="match status" value="1"/>
</dbReference>
<keyword evidence="4" id="KW-1185">Reference proteome</keyword>
<feature type="region of interest" description="Disordered" evidence="1">
    <location>
        <begin position="107"/>
        <end position="151"/>
    </location>
</feature>
<evidence type="ECO:0000313" key="3">
    <source>
        <dbReference type="EMBL" id="KAK1850375.1"/>
    </source>
</evidence>
<comment type="caution">
    <text evidence="3">The sequence shown here is derived from an EMBL/GenBank/DDBJ whole genome shotgun (WGS) entry which is preliminary data.</text>
</comment>
<organism evidence="3 4">
    <name type="scientific">Colletotrichum chrysophilum</name>
    <dbReference type="NCBI Taxonomy" id="1836956"/>
    <lineage>
        <taxon>Eukaryota</taxon>
        <taxon>Fungi</taxon>
        <taxon>Dikarya</taxon>
        <taxon>Ascomycota</taxon>
        <taxon>Pezizomycotina</taxon>
        <taxon>Sordariomycetes</taxon>
        <taxon>Hypocreomycetidae</taxon>
        <taxon>Glomerellales</taxon>
        <taxon>Glomerellaceae</taxon>
        <taxon>Colletotrichum</taxon>
        <taxon>Colletotrichum gloeosporioides species complex</taxon>
    </lineage>
</organism>
<dbReference type="Pfam" id="PF11374">
    <property type="entry name" value="DUF3176"/>
    <property type="match status" value="1"/>
</dbReference>
<feature type="transmembrane region" description="Helical" evidence="2">
    <location>
        <begin position="207"/>
        <end position="233"/>
    </location>
</feature>
<keyword evidence="2" id="KW-1133">Transmembrane helix</keyword>
<keyword evidence="2" id="KW-0812">Transmembrane</keyword>
<evidence type="ECO:0000313" key="4">
    <source>
        <dbReference type="Proteomes" id="UP001243330"/>
    </source>
</evidence>
<feature type="transmembrane region" description="Helical" evidence="2">
    <location>
        <begin position="272"/>
        <end position="291"/>
    </location>
</feature>
<sequence length="833" mass="92655">MFSQYIRYRFVFSRETDKLTRALTHWQCSAMRKVSILISVHGVTEQAAQDTYPGAELSRKTACQLYSFVKMIRNFGKSNVRTGFEEPLIDKSAFFVEDESHELSDLGMSKHQGASSDAEQPITSTSWTPNQPVMIPSEMDQGESQTKAKCHRTPEKPSIVRLWTSEVLNLAGAATLMIGILSILLYADGRPTTDLMWLSPLNINSVLAVLSTVYRALLVGVSFEIISQFKWIWFWSKRSPTRSLHHINAFDDASRGTLGAMKLIPLVALRDLACLPPLIIIIFSFAIGPFVQQGVGIARRIDIVPPETAAWIPISRRVEAPGDGDVDVDISGKAHFKASIRGMIYSALGNPQSNDGRIEAICDTGRCIFVPRFQRDRKEATHASVGICGGCHDLTHLVTELSDSSFQLPNGLSVNGAGDPNAFIVKTDNDTSWARNSTGTQLPQYWAAMTNFTFTSRTMGTNSNHTTGQLAESILPHVFAGTCSLWPCLQYFGADVFNDTLREDALHQTPMYPDAISYSERENNISLGGPVDALPASWDLTAVQAPCRVNNALYGYEDIETTTVLGRMSLLASDSEVRILSPPSAPEHAIEAVPKPCVFRMDAAFRSTLASFLNDEIFNGSCRRENSRSGTSVLDCGRKWWLELLWESGRSSKVSIDKRITDFAAWITTEFRSSLSGLGSGELYRFHGRGLEEVTYITVRWRWLLFPSSMLMAELIILGWAIARTHKNRNREMVWKSNPLPLLYYANYFITSEGQSLGHEKIPPIMKSNEGRLMAANDMEQSAKQISVKLLRGGSQDSALKDMALWIPKLNRSHSLVSHEPEQETGRSREAKG</sequence>
<feature type="compositionally biased region" description="Polar residues" evidence="1">
    <location>
        <begin position="112"/>
        <end position="131"/>
    </location>
</feature>
<protein>
    <submittedName>
        <fullName evidence="3">Uncharacterized protein</fullName>
    </submittedName>
</protein>
<dbReference type="EMBL" id="JAQOWY010000121">
    <property type="protein sequence ID" value="KAK1850375.1"/>
    <property type="molecule type" value="Genomic_DNA"/>
</dbReference>